<dbReference type="SUPFAM" id="SSF53474">
    <property type="entry name" value="alpha/beta-Hydrolases"/>
    <property type="match status" value="1"/>
</dbReference>
<dbReference type="Proteomes" id="UP001596050">
    <property type="component" value="Unassembled WGS sequence"/>
</dbReference>
<dbReference type="PRINTS" id="PR00412">
    <property type="entry name" value="EPOXHYDRLASE"/>
</dbReference>
<dbReference type="InterPro" id="IPR000639">
    <property type="entry name" value="Epox_hydrolase-like"/>
</dbReference>
<reference evidence="4" key="1">
    <citation type="journal article" date="2019" name="Int. J. Syst. Evol. Microbiol.">
        <title>The Global Catalogue of Microorganisms (GCM) 10K type strain sequencing project: providing services to taxonomists for standard genome sequencing and annotation.</title>
        <authorList>
            <consortium name="The Broad Institute Genomics Platform"/>
            <consortium name="The Broad Institute Genome Sequencing Center for Infectious Disease"/>
            <person name="Wu L."/>
            <person name="Ma J."/>
        </authorList>
    </citation>
    <scope>NUCLEOTIDE SEQUENCE [LARGE SCALE GENOMIC DNA]</scope>
    <source>
        <strain evidence="4">KACC 12649</strain>
    </source>
</reference>
<dbReference type="PANTHER" id="PTHR43329">
    <property type="entry name" value="EPOXIDE HYDROLASE"/>
    <property type="match status" value="1"/>
</dbReference>
<dbReference type="EMBL" id="JBHSMU010000009">
    <property type="protein sequence ID" value="MFC5460082.1"/>
    <property type="molecule type" value="Genomic_DNA"/>
</dbReference>
<comment type="caution">
    <text evidence="3">The sequence shown here is derived from an EMBL/GenBank/DDBJ whole genome shotgun (WGS) entry which is preliminary data.</text>
</comment>
<dbReference type="Pfam" id="PF00561">
    <property type="entry name" value="Abhydrolase_1"/>
    <property type="match status" value="1"/>
</dbReference>
<dbReference type="InterPro" id="IPR000073">
    <property type="entry name" value="AB_hydrolase_1"/>
</dbReference>
<keyword evidence="4" id="KW-1185">Reference proteome</keyword>
<evidence type="ECO:0000313" key="4">
    <source>
        <dbReference type="Proteomes" id="UP001596050"/>
    </source>
</evidence>
<dbReference type="GO" id="GO:0016787">
    <property type="term" value="F:hydrolase activity"/>
    <property type="evidence" value="ECO:0007669"/>
    <property type="project" value="UniProtKB-KW"/>
</dbReference>
<name>A0ABW0L5G5_9BURK</name>
<dbReference type="InterPro" id="IPR029058">
    <property type="entry name" value="AB_hydrolase_fold"/>
</dbReference>
<proteinExistence type="predicted"/>
<evidence type="ECO:0000259" key="2">
    <source>
        <dbReference type="Pfam" id="PF00561"/>
    </source>
</evidence>
<evidence type="ECO:0000313" key="3">
    <source>
        <dbReference type="EMBL" id="MFC5460082.1"/>
    </source>
</evidence>
<dbReference type="Gene3D" id="3.40.50.1820">
    <property type="entry name" value="alpha/beta hydrolase"/>
    <property type="match status" value="1"/>
</dbReference>
<accession>A0ABW0L5G5</accession>
<feature type="domain" description="AB hydrolase-1" evidence="2">
    <location>
        <begin position="24"/>
        <end position="259"/>
    </location>
</feature>
<organism evidence="3 4">
    <name type="scientific">Massilia niabensis</name>
    <dbReference type="NCBI Taxonomy" id="544910"/>
    <lineage>
        <taxon>Bacteria</taxon>
        <taxon>Pseudomonadati</taxon>
        <taxon>Pseudomonadota</taxon>
        <taxon>Betaproteobacteria</taxon>
        <taxon>Burkholderiales</taxon>
        <taxon>Oxalobacteraceae</taxon>
        <taxon>Telluria group</taxon>
        <taxon>Massilia</taxon>
    </lineage>
</organism>
<evidence type="ECO:0000256" key="1">
    <source>
        <dbReference type="ARBA" id="ARBA00022801"/>
    </source>
</evidence>
<dbReference type="PRINTS" id="PR00111">
    <property type="entry name" value="ABHYDROLASE"/>
</dbReference>
<protein>
    <submittedName>
        <fullName evidence="3">Alpha/beta fold hydrolase</fullName>
    </submittedName>
</protein>
<dbReference type="RefSeq" id="WP_379782568.1">
    <property type="nucleotide sequence ID" value="NZ_JBHSMU010000009.1"/>
</dbReference>
<sequence length="289" mass="32019">MKEESLRLHVNGLHMHVRSVGQGPAVVLLHGFPDTHMVWRKQVGPLVAAGYRVLAPDLRGYGQTDAPAAVSAYRLEHVCSDVLAMLDALGIAKARLVGHDWGALVGWMLCMDTPERIEQYVALSAGHPAAFTRAGIDQKLRTAYMLWFMVPGLAEQSLRAADFYLLQHFTSDRTQVSYWRRSLADPGRLTAALNYYRANVPRGLMFATRNEPVTVPVMGIWGSLDPALGEQQMVDSTRYVSNTFRYERIDGADHWLQVTAAERVNALLLDFFGSAGTRAEAQVHANTGL</sequence>
<gene>
    <name evidence="3" type="ORF">ACFPN5_09700</name>
</gene>
<keyword evidence="1 3" id="KW-0378">Hydrolase</keyword>